<sequence>MPSSPVSVPARHGSGLRRVLTWWLVAPLALWALLASLYLDHAPAALRGSLAVLWLALAVVVLWRRACPDGRRWAWLALAAWLVFVAGWLLQQPRQDRDWADDVARLLQPQVSGTQVVLHNVRNFDWRSDHDYSARWETRQYDLDQLRGVDLAMSYWMGPAIAHTLLSFEFADGQRVVLSLEIRKERGESFSALGGFFRQFEKVLVAADERDILRVRTNVRGEDMQLYRLNMPPEAARALFLAYLDQADALRARPAFYNTLTSNCTTVVFELARTLDPGLPLDWRLLLSGYFDRYVYALGGLAPGLDLATLRDRGNVTARARASRDPDRFSERIRQGVPGARAP</sequence>
<reference evidence="4 5" key="1">
    <citation type="journal article" date="2012" name="J. Bacteriol.">
        <title>Complete Genome Sequence of the BTEX-Degrading Bacterium Pseudoxanthomonas spadix BD-a59.</title>
        <authorList>
            <person name="Lee S.H."/>
            <person name="Jin H.M."/>
            <person name="Lee H.J."/>
            <person name="Kim J.M."/>
            <person name="Jeon C.O."/>
        </authorList>
    </citation>
    <scope>NUCLEOTIDE SEQUENCE [LARGE SCALE GENOMIC DNA]</scope>
    <source>
        <strain evidence="4 5">BD-a59</strain>
    </source>
</reference>
<dbReference type="KEGG" id="psd:DSC_04785"/>
<keyword evidence="2" id="KW-0472">Membrane</keyword>
<dbReference type="RefSeq" id="WP_014159787.1">
    <property type="nucleotide sequence ID" value="NC_016147.2"/>
</dbReference>
<feature type="transmembrane region" description="Helical" evidence="2">
    <location>
        <begin position="72"/>
        <end position="90"/>
    </location>
</feature>
<organism evidence="4 5">
    <name type="scientific">Pseudoxanthomonas spadix (strain BD-a59)</name>
    <dbReference type="NCBI Taxonomy" id="1045855"/>
    <lineage>
        <taxon>Bacteria</taxon>
        <taxon>Pseudomonadati</taxon>
        <taxon>Pseudomonadota</taxon>
        <taxon>Gammaproteobacteria</taxon>
        <taxon>Lysobacterales</taxon>
        <taxon>Lysobacteraceae</taxon>
        <taxon>Pseudoxanthomonas</taxon>
    </lineage>
</organism>
<evidence type="ECO:0000259" key="3">
    <source>
        <dbReference type="Pfam" id="PF13387"/>
    </source>
</evidence>
<accession>G7UPS0</accession>
<feature type="compositionally biased region" description="Basic and acidic residues" evidence="1">
    <location>
        <begin position="324"/>
        <end position="334"/>
    </location>
</feature>
<dbReference type="InterPro" id="IPR025178">
    <property type="entry name" value="Lnb_N"/>
</dbReference>
<evidence type="ECO:0000313" key="4">
    <source>
        <dbReference type="EMBL" id="AER55610.1"/>
    </source>
</evidence>
<keyword evidence="2" id="KW-1133">Transmembrane helix</keyword>
<proteinExistence type="predicted"/>
<keyword evidence="2" id="KW-0812">Transmembrane</keyword>
<dbReference type="Proteomes" id="UP000005870">
    <property type="component" value="Chromosome"/>
</dbReference>
<feature type="transmembrane region" description="Helical" evidence="2">
    <location>
        <begin position="46"/>
        <end position="66"/>
    </location>
</feature>
<protein>
    <recommendedName>
        <fullName evidence="3">Lnb N-terminal periplasmic domain-containing protein</fullName>
    </recommendedName>
</protein>
<name>G7UPS0_PSEUP</name>
<dbReference type="STRING" id="1045855.DSC_04785"/>
<feature type="transmembrane region" description="Helical" evidence="2">
    <location>
        <begin position="20"/>
        <end position="39"/>
    </location>
</feature>
<feature type="region of interest" description="Disordered" evidence="1">
    <location>
        <begin position="324"/>
        <end position="343"/>
    </location>
</feature>
<feature type="domain" description="Lnb N-terminal periplasmic" evidence="3">
    <location>
        <begin position="133"/>
        <end position="289"/>
    </location>
</feature>
<dbReference type="EMBL" id="CP003093">
    <property type="protein sequence ID" value="AER55610.1"/>
    <property type="molecule type" value="Genomic_DNA"/>
</dbReference>
<dbReference type="HOGENOM" id="CLU_050045_1_0_6"/>
<dbReference type="Pfam" id="PF13387">
    <property type="entry name" value="Lnb_N"/>
    <property type="match status" value="1"/>
</dbReference>
<dbReference type="AlphaFoldDB" id="G7UPS0"/>
<dbReference type="OrthoDB" id="274718at2"/>
<evidence type="ECO:0000256" key="1">
    <source>
        <dbReference type="SAM" id="MobiDB-lite"/>
    </source>
</evidence>
<evidence type="ECO:0000256" key="2">
    <source>
        <dbReference type="SAM" id="Phobius"/>
    </source>
</evidence>
<dbReference type="eggNOG" id="ENOG502Z7V0">
    <property type="taxonomic scope" value="Bacteria"/>
</dbReference>
<keyword evidence="5" id="KW-1185">Reference proteome</keyword>
<gene>
    <name evidence="4" type="ordered locus">DSC_04785</name>
</gene>
<evidence type="ECO:0000313" key="5">
    <source>
        <dbReference type="Proteomes" id="UP000005870"/>
    </source>
</evidence>